<keyword evidence="1" id="KW-0472">Membrane</keyword>
<dbReference type="EMBL" id="JBBUTI010000019">
    <property type="protein sequence ID" value="MEK8048518.1"/>
    <property type="molecule type" value="Genomic_DNA"/>
</dbReference>
<reference evidence="2 3" key="1">
    <citation type="submission" date="2024-04" db="EMBL/GenBank/DDBJ databases">
        <title>Novel species of the genus Ideonella isolated from streams.</title>
        <authorList>
            <person name="Lu H."/>
        </authorList>
    </citation>
    <scope>NUCLEOTIDE SEQUENCE [LARGE SCALE GENOMIC DNA]</scope>
    <source>
        <strain evidence="2 3">LYT19W</strain>
    </source>
</reference>
<accession>A0ABU9C9K8</accession>
<sequence length="127" mass="13426">MTGISYKAIVPALIVMFMLDIIGGTLMVGAFGVDVSSAAQLDELLQQADYLMLSFVWGTFTTGLGGYLSARWAADRPYLHGAVFGLATLLLAALMGMEGPFWFTLLAVLCTLPAALVGAGVFKRSLS</sequence>
<dbReference type="Proteomes" id="UP001379945">
    <property type="component" value="Unassembled WGS sequence"/>
</dbReference>
<protein>
    <submittedName>
        <fullName evidence="2">Uncharacterized protein</fullName>
    </submittedName>
</protein>
<organism evidence="2 3">
    <name type="scientific">Ideonella margarita</name>
    <dbReference type="NCBI Taxonomy" id="2984191"/>
    <lineage>
        <taxon>Bacteria</taxon>
        <taxon>Pseudomonadati</taxon>
        <taxon>Pseudomonadota</taxon>
        <taxon>Betaproteobacteria</taxon>
        <taxon>Burkholderiales</taxon>
        <taxon>Sphaerotilaceae</taxon>
        <taxon>Ideonella</taxon>
    </lineage>
</organism>
<feature type="transmembrane region" description="Helical" evidence="1">
    <location>
        <begin position="51"/>
        <end position="70"/>
    </location>
</feature>
<gene>
    <name evidence="2" type="ORF">AACH00_19365</name>
</gene>
<evidence type="ECO:0000313" key="2">
    <source>
        <dbReference type="EMBL" id="MEK8048518.1"/>
    </source>
</evidence>
<feature type="transmembrane region" description="Helical" evidence="1">
    <location>
        <begin position="77"/>
        <end position="95"/>
    </location>
</feature>
<keyword evidence="1" id="KW-0812">Transmembrane</keyword>
<proteinExistence type="predicted"/>
<name>A0ABU9C9K8_9BURK</name>
<comment type="caution">
    <text evidence="2">The sequence shown here is derived from an EMBL/GenBank/DDBJ whole genome shotgun (WGS) entry which is preliminary data.</text>
</comment>
<feature type="transmembrane region" description="Helical" evidence="1">
    <location>
        <begin position="101"/>
        <end position="122"/>
    </location>
</feature>
<evidence type="ECO:0000256" key="1">
    <source>
        <dbReference type="SAM" id="Phobius"/>
    </source>
</evidence>
<dbReference type="RefSeq" id="WP_341400828.1">
    <property type="nucleotide sequence ID" value="NZ_JBBUTI010000019.1"/>
</dbReference>
<keyword evidence="1" id="KW-1133">Transmembrane helix</keyword>
<evidence type="ECO:0000313" key="3">
    <source>
        <dbReference type="Proteomes" id="UP001379945"/>
    </source>
</evidence>
<feature type="transmembrane region" description="Helical" evidence="1">
    <location>
        <begin position="12"/>
        <end position="31"/>
    </location>
</feature>
<keyword evidence="3" id="KW-1185">Reference proteome</keyword>